<dbReference type="Pfam" id="PF22544">
    <property type="entry name" value="HYDIN_VesB_CFA65-like_Ig"/>
    <property type="match status" value="1"/>
</dbReference>
<feature type="domain" description="HYDIN/VesB/CFA65-like Ig-like" evidence="7">
    <location>
        <begin position="244"/>
        <end position="305"/>
    </location>
</feature>
<sequence length="317" mass="33138">MPTSCPTSCTMCMARLSRTVRSPPSSRFPASPIATLPTRPTGAGASSRRRTATSTSASEVSSVPPSEPEPAISESAPFTAIPLQYARLPYAPDREVSDRGPGAMELYEKDADRAYSYTIDMRRYLLEGETVTGAVATISPVTDPAMGIVRMEYGADAVIVWLSGGQDEVRYVVATTVTTSGKRRWLIRFAIVTHGDAAPVEIVEISAEQLADSVGAGVIAQYAFAPSSVSFPATAVGATSAPIAVEVTNVGAEQASIQSITIGAPFTFTSDTSGRLAPGESFTLQVRFAPTIVGNRNATLVIDGNVAATLPLSGRAT</sequence>
<dbReference type="InterPro" id="IPR056928">
    <property type="entry name" value="Gp77-like"/>
</dbReference>
<comment type="subcellular location">
    <subcellularLocation>
        <location evidence="1">Cell projection</location>
        <location evidence="1">Cilium</location>
    </subcellularLocation>
    <subcellularLocation>
        <location evidence="2">Cytoplasm</location>
    </subcellularLocation>
</comment>
<feature type="region of interest" description="Disordered" evidence="6">
    <location>
        <begin position="20"/>
        <end position="73"/>
    </location>
</feature>
<proteinExistence type="predicted"/>
<reference evidence="8 9" key="1">
    <citation type="submission" date="2018-10" db="EMBL/GenBank/DDBJ databases">
        <title>Characterization and genome analysis of a novel bacterium Sphingobium yanoikuyae SJTF8 capable of degrading PAHs.</title>
        <authorList>
            <person name="Yin C."/>
            <person name="Xiong W."/>
            <person name="Liang R."/>
        </authorList>
    </citation>
    <scope>NUCLEOTIDE SEQUENCE [LARGE SCALE GENOMIC DNA]</scope>
    <source>
        <strain evidence="8 9">SJTF8</strain>
    </source>
</reference>
<accession>A0A3G2UPK1</accession>
<dbReference type="EMBL" id="CP033230">
    <property type="protein sequence ID" value="AYO76434.1"/>
    <property type="molecule type" value="Genomic_DNA"/>
</dbReference>
<evidence type="ECO:0000256" key="6">
    <source>
        <dbReference type="SAM" id="MobiDB-lite"/>
    </source>
</evidence>
<evidence type="ECO:0000259" key="7">
    <source>
        <dbReference type="Pfam" id="PF22544"/>
    </source>
</evidence>
<dbReference type="AlphaFoldDB" id="A0A3G2UPK1"/>
<keyword evidence="4" id="KW-0969">Cilium</keyword>
<dbReference type="Proteomes" id="UP000280708">
    <property type="component" value="Chromosome"/>
</dbReference>
<dbReference type="NCBIfam" id="NF012200">
    <property type="entry name" value="choice_anch_D"/>
    <property type="match status" value="1"/>
</dbReference>
<evidence type="ECO:0000256" key="2">
    <source>
        <dbReference type="ARBA" id="ARBA00004496"/>
    </source>
</evidence>
<keyword evidence="3" id="KW-0963">Cytoplasm</keyword>
<evidence type="ECO:0000256" key="1">
    <source>
        <dbReference type="ARBA" id="ARBA00004138"/>
    </source>
</evidence>
<feature type="compositionally biased region" description="Low complexity" evidence="6">
    <location>
        <begin position="21"/>
        <end position="32"/>
    </location>
</feature>
<dbReference type="Gene3D" id="2.60.40.10">
    <property type="entry name" value="Immunoglobulins"/>
    <property type="match status" value="1"/>
</dbReference>
<protein>
    <submittedName>
        <fullName evidence="8">Choice-of-anchor D domain-containing protein</fullName>
    </submittedName>
</protein>
<name>A0A3G2UPK1_SPHYA</name>
<evidence type="ECO:0000313" key="8">
    <source>
        <dbReference type="EMBL" id="AYO76434.1"/>
    </source>
</evidence>
<evidence type="ECO:0000256" key="5">
    <source>
        <dbReference type="ARBA" id="ARBA00023273"/>
    </source>
</evidence>
<organism evidence="8 9">
    <name type="scientific">Sphingobium yanoikuyae</name>
    <name type="common">Sphingomonas yanoikuyae</name>
    <dbReference type="NCBI Taxonomy" id="13690"/>
    <lineage>
        <taxon>Bacteria</taxon>
        <taxon>Pseudomonadati</taxon>
        <taxon>Pseudomonadota</taxon>
        <taxon>Alphaproteobacteria</taxon>
        <taxon>Sphingomonadales</taxon>
        <taxon>Sphingomonadaceae</taxon>
        <taxon>Sphingobium</taxon>
    </lineage>
</organism>
<evidence type="ECO:0000256" key="3">
    <source>
        <dbReference type="ARBA" id="ARBA00022490"/>
    </source>
</evidence>
<evidence type="ECO:0000313" key="9">
    <source>
        <dbReference type="Proteomes" id="UP000280708"/>
    </source>
</evidence>
<gene>
    <name evidence="8" type="ORF">EBF16_05435</name>
</gene>
<dbReference type="InterPro" id="IPR013783">
    <property type="entry name" value="Ig-like_fold"/>
</dbReference>
<keyword evidence="5" id="KW-0966">Cell projection</keyword>
<evidence type="ECO:0000256" key="4">
    <source>
        <dbReference type="ARBA" id="ARBA00023069"/>
    </source>
</evidence>
<feature type="compositionally biased region" description="Low complexity" evidence="6">
    <location>
        <begin position="52"/>
        <end position="73"/>
    </location>
</feature>
<dbReference type="Pfam" id="PF23148">
    <property type="entry name" value="Gp77"/>
    <property type="match status" value="1"/>
</dbReference>
<dbReference type="InterPro" id="IPR053879">
    <property type="entry name" value="HYDIN_VesB_CFA65-like_Ig"/>
</dbReference>
<dbReference type="GO" id="GO:0005737">
    <property type="term" value="C:cytoplasm"/>
    <property type="evidence" value="ECO:0007669"/>
    <property type="project" value="UniProtKB-SubCell"/>
</dbReference>